<feature type="compositionally biased region" description="Basic and acidic residues" evidence="1">
    <location>
        <begin position="104"/>
        <end position="113"/>
    </location>
</feature>
<reference evidence="3 4" key="1">
    <citation type="journal article" date="2023" name="Microbiol. Resour. Announc.">
        <title>Complete Genome Sequence of Imperialibacter roseus strain P4T.</title>
        <authorList>
            <person name="Tizabi D.R."/>
            <person name="Bachvaroff T."/>
            <person name="Hill R.T."/>
        </authorList>
    </citation>
    <scope>NUCLEOTIDE SEQUENCE [LARGE SCALE GENOMIC DNA]</scope>
    <source>
        <strain evidence="3 4">P4T</strain>
    </source>
</reference>
<evidence type="ECO:0000313" key="3">
    <source>
        <dbReference type="EMBL" id="WOK07070.1"/>
    </source>
</evidence>
<organism evidence="3 4">
    <name type="scientific">Imperialibacter roseus</name>
    <dbReference type="NCBI Taxonomy" id="1324217"/>
    <lineage>
        <taxon>Bacteria</taxon>
        <taxon>Pseudomonadati</taxon>
        <taxon>Bacteroidota</taxon>
        <taxon>Cytophagia</taxon>
        <taxon>Cytophagales</taxon>
        <taxon>Flammeovirgaceae</taxon>
        <taxon>Imperialibacter</taxon>
    </lineage>
</organism>
<keyword evidence="4" id="KW-1185">Reference proteome</keyword>
<dbReference type="SMART" id="SM00530">
    <property type="entry name" value="HTH_XRE"/>
    <property type="match status" value="1"/>
</dbReference>
<dbReference type="InterPro" id="IPR010982">
    <property type="entry name" value="Lambda_DNA-bd_dom_sf"/>
</dbReference>
<dbReference type="InterPro" id="IPR001387">
    <property type="entry name" value="Cro/C1-type_HTH"/>
</dbReference>
<dbReference type="Gene3D" id="1.10.260.40">
    <property type="entry name" value="lambda repressor-like DNA-binding domains"/>
    <property type="match status" value="1"/>
</dbReference>
<name>A0ABZ0IRS5_9BACT</name>
<sequence length="113" mass="12988">MMDKNNISLMSDAALLSTIGEFVRHHRLEQNKTQSQLAEEAGINRTTLVEFEQGKRSNTLTLIQLLRALNQLQVLEAFKVERQLSPLQLAKLEQSQRQRASKRKAPERTSSDW</sequence>
<dbReference type="SUPFAM" id="SSF47413">
    <property type="entry name" value="lambda repressor-like DNA-binding domains"/>
    <property type="match status" value="1"/>
</dbReference>
<dbReference type="CDD" id="cd00093">
    <property type="entry name" value="HTH_XRE"/>
    <property type="match status" value="1"/>
</dbReference>
<evidence type="ECO:0000313" key="4">
    <source>
        <dbReference type="Proteomes" id="UP001302349"/>
    </source>
</evidence>
<feature type="domain" description="HTH cro/C1-type" evidence="2">
    <location>
        <begin position="23"/>
        <end position="75"/>
    </location>
</feature>
<dbReference type="Proteomes" id="UP001302349">
    <property type="component" value="Chromosome"/>
</dbReference>
<dbReference type="EMBL" id="CP136051">
    <property type="protein sequence ID" value="WOK07070.1"/>
    <property type="molecule type" value="Genomic_DNA"/>
</dbReference>
<proteinExistence type="predicted"/>
<dbReference type="PROSITE" id="PS50943">
    <property type="entry name" value="HTH_CROC1"/>
    <property type="match status" value="1"/>
</dbReference>
<accession>A0ABZ0IRS5</accession>
<feature type="region of interest" description="Disordered" evidence="1">
    <location>
        <begin position="92"/>
        <end position="113"/>
    </location>
</feature>
<evidence type="ECO:0000256" key="1">
    <source>
        <dbReference type="SAM" id="MobiDB-lite"/>
    </source>
</evidence>
<dbReference type="Pfam" id="PF01381">
    <property type="entry name" value="HTH_3"/>
    <property type="match status" value="1"/>
</dbReference>
<dbReference type="RefSeq" id="WP_317489759.1">
    <property type="nucleotide sequence ID" value="NZ_CP136051.1"/>
</dbReference>
<evidence type="ECO:0000259" key="2">
    <source>
        <dbReference type="PROSITE" id="PS50943"/>
    </source>
</evidence>
<protein>
    <submittedName>
        <fullName evidence="3">Helix-turn-helix transcriptional regulator</fullName>
    </submittedName>
</protein>
<gene>
    <name evidence="3" type="ORF">RT717_00355</name>
</gene>